<name>A0AAD5JQR2_ACENE</name>
<keyword evidence="2" id="KW-1185">Reference proteome</keyword>
<sequence>MTTLSKISCRNKSHRFQRPFVGELPDFATAKNRRRAVRLLPADFDAVEVIHRRRSSSSGSLIFPTLRYTTDLVGWTSQSRS</sequence>
<comment type="caution">
    <text evidence="1">The sequence shown here is derived from an EMBL/GenBank/DDBJ whole genome shotgun (WGS) entry which is preliminary data.</text>
</comment>
<dbReference type="Proteomes" id="UP001064489">
    <property type="component" value="Chromosome 13"/>
</dbReference>
<dbReference type="EMBL" id="JAJSOW010000002">
    <property type="protein sequence ID" value="KAI9198600.1"/>
    <property type="molecule type" value="Genomic_DNA"/>
</dbReference>
<gene>
    <name evidence="1" type="ORF">LWI28_018878</name>
</gene>
<dbReference type="AlphaFoldDB" id="A0AAD5JQR2"/>
<organism evidence="1 2">
    <name type="scientific">Acer negundo</name>
    <name type="common">Box elder</name>
    <dbReference type="NCBI Taxonomy" id="4023"/>
    <lineage>
        <taxon>Eukaryota</taxon>
        <taxon>Viridiplantae</taxon>
        <taxon>Streptophyta</taxon>
        <taxon>Embryophyta</taxon>
        <taxon>Tracheophyta</taxon>
        <taxon>Spermatophyta</taxon>
        <taxon>Magnoliopsida</taxon>
        <taxon>eudicotyledons</taxon>
        <taxon>Gunneridae</taxon>
        <taxon>Pentapetalae</taxon>
        <taxon>rosids</taxon>
        <taxon>malvids</taxon>
        <taxon>Sapindales</taxon>
        <taxon>Sapindaceae</taxon>
        <taxon>Hippocastanoideae</taxon>
        <taxon>Acereae</taxon>
        <taxon>Acer</taxon>
    </lineage>
</organism>
<evidence type="ECO:0000313" key="1">
    <source>
        <dbReference type="EMBL" id="KAI9198600.1"/>
    </source>
</evidence>
<evidence type="ECO:0000313" key="2">
    <source>
        <dbReference type="Proteomes" id="UP001064489"/>
    </source>
</evidence>
<reference evidence="1 2" key="1">
    <citation type="journal article" date="2022" name="Plant J.">
        <title>Strategies of tolerance reflected in two North American maple genomes.</title>
        <authorList>
            <person name="McEvoy S.L."/>
            <person name="Sezen U.U."/>
            <person name="Trouern-Trend A."/>
            <person name="McMahon S.M."/>
            <person name="Schaberg P.G."/>
            <person name="Yang J."/>
            <person name="Wegrzyn J.L."/>
            <person name="Swenson N.G."/>
        </authorList>
    </citation>
    <scope>NUCLEOTIDE SEQUENCE [LARGE SCALE GENOMIC DNA]</scope>
    <source>
        <strain evidence="1">91603</strain>
    </source>
</reference>
<proteinExistence type="predicted"/>
<accession>A0AAD5JQR2</accession>
<protein>
    <submittedName>
        <fullName evidence="1">Uncharacterized protein</fullName>
    </submittedName>
</protein>